<keyword evidence="3" id="KW-0812">Transmembrane</keyword>
<dbReference type="GO" id="GO:0005044">
    <property type="term" value="F:scavenger receptor activity"/>
    <property type="evidence" value="ECO:0007669"/>
    <property type="project" value="InterPro"/>
</dbReference>
<reference evidence="4 5" key="1">
    <citation type="submission" date="2024-02" db="EMBL/GenBank/DDBJ databases">
        <title>Chromosome-scale genome assembly of the rough periwinkle Littorina saxatilis.</title>
        <authorList>
            <person name="De Jode A."/>
            <person name="Faria R."/>
            <person name="Formenti G."/>
            <person name="Sims Y."/>
            <person name="Smith T.P."/>
            <person name="Tracey A."/>
            <person name="Wood J.M.D."/>
            <person name="Zagrodzka Z.B."/>
            <person name="Johannesson K."/>
            <person name="Butlin R.K."/>
            <person name="Leder E.H."/>
        </authorList>
    </citation>
    <scope>NUCLEOTIDE SEQUENCE [LARGE SCALE GENOMIC DNA]</scope>
    <source>
        <strain evidence="4">Snail1</strain>
        <tissue evidence="4">Muscle</tissue>
    </source>
</reference>
<name>A0AAN9BGE6_9CAEN</name>
<evidence type="ECO:0000313" key="5">
    <source>
        <dbReference type="Proteomes" id="UP001374579"/>
    </source>
</evidence>
<dbReference type="PANTHER" id="PTHR24043:SF8">
    <property type="entry name" value="EGF-LIKE DOMAIN-CONTAINING PROTEIN"/>
    <property type="match status" value="1"/>
</dbReference>
<feature type="compositionally biased region" description="Basic and acidic residues" evidence="2">
    <location>
        <begin position="287"/>
        <end position="312"/>
    </location>
</feature>
<sequence length="377" mass="40884">MPLCQQLCRNGQYGVNCNKTCGQCANNDACNKTNGHCPGSCQGAFKPPLCNSVCEDGFYGKDCGTCGQCGGDEVCDTDTGHCTACQSGWSPPLCQQECESGRYGADCNATCGHCSNGCRPDTGMCDDGCHNGFDGDMCDRCLTSLWGAECTLPCGHCAGDGSCDKTTGHCLDGHCVPGWNGTRCLQAIPQDNDNTGKDSSYTTLIGTIAGVGVFLGVAIIILAVVIVWLRKSRAARSQRNNSSPKDSRPGFTETRIDEPPPALPLRPSAPKESTHVAEQGTETLSDPYDRLDNYELREDDIRPYEDLTHPSKDYYNTKPMGTEERKQVTTEYQNTTEGYSYEEIAVSKASGNESQKDTERHRKKRIPGKEKHIYTNA</sequence>
<gene>
    <name evidence="4" type="ORF">V1264_020978</name>
</gene>
<accession>A0AAN9BGE6</accession>
<dbReference type="Proteomes" id="UP001374579">
    <property type="component" value="Unassembled WGS sequence"/>
</dbReference>
<keyword evidence="3" id="KW-1133">Transmembrane helix</keyword>
<feature type="region of interest" description="Disordered" evidence="2">
    <location>
        <begin position="236"/>
        <end position="377"/>
    </location>
</feature>
<dbReference type="Gene3D" id="2.170.300.10">
    <property type="entry name" value="Tie2 ligand-binding domain superfamily"/>
    <property type="match status" value="2"/>
</dbReference>
<feature type="compositionally biased region" description="Polar residues" evidence="2">
    <location>
        <begin position="329"/>
        <end position="338"/>
    </location>
</feature>
<keyword evidence="5" id="KW-1185">Reference proteome</keyword>
<proteinExistence type="predicted"/>
<dbReference type="PANTHER" id="PTHR24043">
    <property type="entry name" value="SCAVENGER RECEPTOR CLASS F"/>
    <property type="match status" value="1"/>
</dbReference>
<feature type="compositionally biased region" description="Basic and acidic residues" evidence="2">
    <location>
        <begin position="367"/>
        <end position="377"/>
    </location>
</feature>
<keyword evidence="3" id="KW-0472">Membrane</keyword>
<comment type="caution">
    <text evidence="4">The sequence shown here is derived from an EMBL/GenBank/DDBJ whole genome shotgun (WGS) entry which is preliminary data.</text>
</comment>
<evidence type="ECO:0000256" key="1">
    <source>
        <dbReference type="ARBA" id="ARBA00022536"/>
    </source>
</evidence>
<feature type="transmembrane region" description="Helical" evidence="3">
    <location>
        <begin position="204"/>
        <end position="229"/>
    </location>
</feature>
<dbReference type="InterPro" id="IPR042635">
    <property type="entry name" value="MEGF10/SREC1/2-like"/>
</dbReference>
<protein>
    <submittedName>
        <fullName evidence="4">Uncharacterized protein</fullName>
    </submittedName>
</protein>
<evidence type="ECO:0000256" key="3">
    <source>
        <dbReference type="SAM" id="Phobius"/>
    </source>
</evidence>
<dbReference type="AlphaFoldDB" id="A0AAN9BGE6"/>
<keyword evidence="1" id="KW-0245">EGF-like domain</keyword>
<organism evidence="4 5">
    <name type="scientific">Littorina saxatilis</name>
    <dbReference type="NCBI Taxonomy" id="31220"/>
    <lineage>
        <taxon>Eukaryota</taxon>
        <taxon>Metazoa</taxon>
        <taxon>Spiralia</taxon>
        <taxon>Lophotrochozoa</taxon>
        <taxon>Mollusca</taxon>
        <taxon>Gastropoda</taxon>
        <taxon>Caenogastropoda</taxon>
        <taxon>Littorinimorpha</taxon>
        <taxon>Littorinoidea</taxon>
        <taxon>Littorinidae</taxon>
        <taxon>Littorina</taxon>
    </lineage>
</organism>
<dbReference type="EMBL" id="JBAMIC010000010">
    <property type="protein sequence ID" value="KAK7102805.1"/>
    <property type="molecule type" value="Genomic_DNA"/>
</dbReference>
<evidence type="ECO:0000256" key="2">
    <source>
        <dbReference type="SAM" id="MobiDB-lite"/>
    </source>
</evidence>
<evidence type="ECO:0000313" key="4">
    <source>
        <dbReference type="EMBL" id="KAK7102805.1"/>
    </source>
</evidence>